<dbReference type="EMBL" id="CAKOFQ010007513">
    <property type="protein sequence ID" value="CAH2002835.1"/>
    <property type="molecule type" value="Genomic_DNA"/>
</dbReference>
<feature type="region of interest" description="Disordered" evidence="1">
    <location>
        <begin position="1"/>
        <end position="69"/>
    </location>
</feature>
<sequence length="136" mass="15692">MSSKERRKKGVLTFSSGEKSNSLDWDSPSTKTGTVKRRPNSGHKFVKRMPRNWKTNQGKPKNLVRNGSLAPKSLRILSQSRKQCFITTKNWISKFPQRRKAKHPATTMNSLALKNQISQKLTTQRYFTTTRNSNLR</sequence>
<comment type="caution">
    <text evidence="2">The sequence shown here is derived from an EMBL/GenBank/DDBJ whole genome shotgun (WGS) entry which is preliminary data.</text>
</comment>
<name>A0A9P0LWV2_ACAOB</name>
<organism evidence="2 3">
    <name type="scientific">Acanthoscelides obtectus</name>
    <name type="common">Bean weevil</name>
    <name type="synonym">Bruchus obtectus</name>
    <dbReference type="NCBI Taxonomy" id="200917"/>
    <lineage>
        <taxon>Eukaryota</taxon>
        <taxon>Metazoa</taxon>
        <taxon>Ecdysozoa</taxon>
        <taxon>Arthropoda</taxon>
        <taxon>Hexapoda</taxon>
        <taxon>Insecta</taxon>
        <taxon>Pterygota</taxon>
        <taxon>Neoptera</taxon>
        <taxon>Endopterygota</taxon>
        <taxon>Coleoptera</taxon>
        <taxon>Polyphaga</taxon>
        <taxon>Cucujiformia</taxon>
        <taxon>Chrysomeloidea</taxon>
        <taxon>Chrysomelidae</taxon>
        <taxon>Bruchinae</taxon>
        <taxon>Bruchini</taxon>
        <taxon>Acanthoscelides</taxon>
    </lineage>
</organism>
<protein>
    <submittedName>
        <fullName evidence="2">Uncharacterized protein</fullName>
    </submittedName>
</protein>
<gene>
    <name evidence="2" type="ORF">ACAOBT_LOCUS27008</name>
</gene>
<feature type="compositionally biased region" description="Basic residues" evidence="1">
    <location>
        <begin position="1"/>
        <end position="10"/>
    </location>
</feature>
<evidence type="ECO:0000313" key="2">
    <source>
        <dbReference type="EMBL" id="CAH2002835.1"/>
    </source>
</evidence>
<feature type="compositionally biased region" description="Basic residues" evidence="1">
    <location>
        <begin position="34"/>
        <end position="51"/>
    </location>
</feature>
<keyword evidence="3" id="KW-1185">Reference proteome</keyword>
<reference evidence="2" key="1">
    <citation type="submission" date="2022-03" db="EMBL/GenBank/DDBJ databases">
        <authorList>
            <person name="Sayadi A."/>
        </authorList>
    </citation>
    <scope>NUCLEOTIDE SEQUENCE</scope>
</reference>
<dbReference type="AlphaFoldDB" id="A0A9P0LWV2"/>
<dbReference type="OrthoDB" id="6724028at2759"/>
<evidence type="ECO:0000313" key="3">
    <source>
        <dbReference type="Proteomes" id="UP001152888"/>
    </source>
</evidence>
<accession>A0A9P0LWV2</accession>
<proteinExistence type="predicted"/>
<evidence type="ECO:0000256" key="1">
    <source>
        <dbReference type="SAM" id="MobiDB-lite"/>
    </source>
</evidence>
<feature type="compositionally biased region" description="Polar residues" evidence="1">
    <location>
        <begin position="13"/>
        <end position="33"/>
    </location>
</feature>
<dbReference type="Proteomes" id="UP001152888">
    <property type="component" value="Unassembled WGS sequence"/>
</dbReference>